<keyword evidence="3" id="KW-0812">Transmembrane</keyword>
<dbReference type="GO" id="GO:0012505">
    <property type="term" value="C:endomembrane system"/>
    <property type="evidence" value="ECO:0007669"/>
    <property type="project" value="UniProtKB-SubCell"/>
</dbReference>
<organism evidence="7 8">
    <name type="scientific">Aquilegia coerulea</name>
    <name type="common">Rocky mountain columbine</name>
    <dbReference type="NCBI Taxonomy" id="218851"/>
    <lineage>
        <taxon>Eukaryota</taxon>
        <taxon>Viridiplantae</taxon>
        <taxon>Streptophyta</taxon>
        <taxon>Embryophyta</taxon>
        <taxon>Tracheophyta</taxon>
        <taxon>Spermatophyta</taxon>
        <taxon>Magnoliopsida</taxon>
        <taxon>Ranunculales</taxon>
        <taxon>Ranunculaceae</taxon>
        <taxon>Thalictroideae</taxon>
        <taxon>Aquilegia</taxon>
    </lineage>
</organism>
<dbReference type="GO" id="GO:0005774">
    <property type="term" value="C:vacuolar membrane"/>
    <property type="evidence" value="ECO:0007669"/>
    <property type="project" value="TreeGrafter"/>
</dbReference>
<keyword evidence="2" id="KW-0813">Transport</keyword>
<evidence type="ECO:0000256" key="3">
    <source>
        <dbReference type="ARBA" id="ARBA00022692"/>
    </source>
</evidence>
<dbReference type="STRING" id="218851.A0A2G5CR73"/>
<evidence type="ECO:0000313" key="7">
    <source>
        <dbReference type="EMBL" id="PIA33814.1"/>
    </source>
</evidence>
<evidence type="ECO:0000256" key="1">
    <source>
        <dbReference type="ARBA" id="ARBA00004127"/>
    </source>
</evidence>
<dbReference type="InterPro" id="IPR005282">
    <property type="entry name" value="LC_transporter"/>
</dbReference>
<dbReference type="EMBL" id="KZ305057">
    <property type="protein sequence ID" value="PIA33814.1"/>
    <property type="molecule type" value="Genomic_DNA"/>
</dbReference>
<dbReference type="Proteomes" id="UP000230069">
    <property type="component" value="Unassembled WGS sequence"/>
</dbReference>
<sequence length="145" mass="16775">MYSLQCGKKRVSKICILITMAIWISAAICASVAISKHSWLWIITVFKLSRMNFRWKSTEGWSIGNILLDMLGGKRNYVQMAMQSIDQGSSLLGELLWEHWEKPVFLGMEFVAHISPYLFNNFSSLYRGLVIEWLLGHYYHAILLI</sequence>
<dbReference type="PANTHER" id="PTHR13131">
    <property type="entry name" value="CYSTINOSIN"/>
    <property type="match status" value="1"/>
</dbReference>
<dbReference type="AlphaFoldDB" id="A0A2G5CR73"/>
<dbReference type="InParanoid" id="A0A2G5CR73"/>
<keyword evidence="4" id="KW-0677">Repeat</keyword>
<keyword evidence="6" id="KW-0472">Membrane</keyword>
<reference evidence="7 8" key="1">
    <citation type="submission" date="2017-09" db="EMBL/GenBank/DDBJ databases">
        <title>WGS assembly of Aquilegia coerulea Goldsmith.</title>
        <authorList>
            <person name="Hodges S."/>
            <person name="Kramer E."/>
            <person name="Nordborg M."/>
            <person name="Tomkins J."/>
            <person name="Borevitz J."/>
            <person name="Derieg N."/>
            <person name="Yan J."/>
            <person name="Mihaltcheva S."/>
            <person name="Hayes R.D."/>
            <person name="Rokhsar D."/>
        </authorList>
    </citation>
    <scope>NUCLEOTIDE SEQUENCE [LARGE SCALE GENOMIC DNA]</scope>
    <source>
        <strain evidence="8">cv. Goldsmith</strain>
    </source>
</reference>
<evidence type="ECO:0000256" key="5">
    <source>
        <dbReference type="ARBA" id="ARBA00022989"/>
    </source>
</evidence>
<name>A0A2G5CR73_AQUCA</name>
<evidence type="ECO:0000256" key="6">
    <source>
        <dbReference type="ARBA" id="ARBA00023136"/>
    </source>
</evidence>
<proteinExistence type="predicted"/>
<dbReference type="Pfam" id="PF04193">
    <property type="entry name" value="PQ-loop"/>
    <property type="match status" value="1"/>
</dbReference>
<comment type="subcellular location">
    <subcellularLocation>
        <location evidence="1">Endomembrane system</location>
        <topology evidence="1">Multi-pass membrane protein</topology>
    </subcellularLocation>
</comment>
<keyword evidence="5" id="KW-1133">Transmembrane helix</keyword>
<gene>
    <name evidence="7" type="ORF">AQUCO_04000112v1</name>
</gene>
<dbReference type="OrthoDB" id="1370840at2759"/>
<accession>A0A2G5CR73</accession>
<evidence type="ECO:0000313" key="8">
    <source>
        <dbReference type="Proteomes" id="UP000230069"/>
    </source>
</evidence>
<evidence type="ECO:0000256" key="4">
    <source>
        <dbReference type="ARBA" id="ARBA00022737"/>
    </source>
</evidence>
<evidence type="ECO:0000256" key="2">
    <source>
        <dbReference type="ARBA" id="ARBA00022448"/>
    </source>
</evidence>
<dbReference type="GO" id="GO:0015184">
    <property type="term" value="F:L-cystine transmembrane transporter activity"/>
    <property type="evidence" value="ECO:0007669"/>
    <property type="project" value="TreeGrafter"/>
</dbReference>
<dbReference type="InterPro" id="IPR006603">
    <property type="entry name" value="PQ-loop_rpt"/>
</dbReference>
<keyword evidence="8" id="KW-1185">Reference proteome</keyword>
<protein>
    <submittedName>
        <fullName evidence="7">Uncharacterized protein</fullName>
    </submittedName>
</protein>
<dbReference type="PANTHER" id="PTHR13131:SF5">
    <property type="entry name" value="CYSTINOSIN"/>
    <property type="match status" value="1"/>
</dbReference>